<protein>
    <recommendedName>
        <fullName evidence="3">Peroxiredoxin</fullName>
    </recommendedName>
</protein>
<name>A0ABQ5YTH7_9BURK</name>
<comment type="caution">
    <text evidence="1">The sequence shown here is derived from an EMBL/GenBank/DDBJ whole genome shotgun (WGS) entry which is preliminary data.</text>
</comment>
<dbReference type="SUPFAM" id="SSF82784">
    <property type="entry name" value="OsmC-like"/>
    <property type="match status" value="1"/>
</dbReference>
<sequence>MTQVTVVQKHAYQTEVHFAGNLPVLTADEPAPIGTGTGPSPIDLLASAVGNCLLASLYFALTKFKNAPAPMRCEVSAEQGKNAEGKTRVLGITANIHLADAPESLAQLDRILGQFEEFCTVTRSVAAGIPVVVSVFDPNGNKLK</sequence>
<evidence type="ECO:0000313" key="1">
    <source>
        <dbReference type="EMBL" id="GLR26752.1"/>
    </source>
</evidence>
<dbReference type="Pfam" id="PF02566">
    <property type="entry name" value="OsmC"/>
    <property type="match status" value="1"/>
</dbReference>
<dbReference type="RefSeq" id="WP_284281416.1">
    <property type="nucleotide sequence ID" value="NZ_BSOJ01000018.1"/>
</dbReference>
<organism evidence="1 2">
    <name type="scientific">Limnobacter litoralis</name>
    <dbReference type="NCBI Taxonomy" id="481366"/>
    <lineage>
        <taxon>Bacteria</taxon>
        <taxon>Pseudomonadati</taxon>
        <taxon>Pseudomonadota</taxon>
        <taxon>Betaproteobacteria</taxon>
        <taxon>Burkholderiales</taxon>
        <taxon>Burkholderiaceae</taxon>
        <taxon>Limnobacter</taxon>
    </lineage>
</organism>
<keyword evidence="2" id="KW-1185">Reference proteome</keyword>
<dbReference type="InterPro" id="IPR036102">
    <property type="entry name" value="OsmC/Ohrsf"/>
</dbReference>
<dbReference type="Gene3D" id="3.30.300.20">
    <property type="match status" value="1"/>
</dbReference>
<evidence type="ECO:0000313" key="2">
    <source>
        <dbReference type="Proteomes" id="UP001156664"/>
    </source>
</evidence>
<dbReference type="InterPro" id="IPR003718">
    <property type="entry name" value="OsmC/Ohr_fam"/>
</dbReference>
<evidence type="ECO:0008006" key="3">
    <source>
        <dbReference type="Google" id="ProtNLM"/>
    </source>
</evidence>
<proteinExistence type="predicted"/>
<accession>A0ABQ5YTH7</accession>
<dbReference type="Proteomes" id="UP001156664">
    <property type="component" value="Unassembled WGS sequence"/>
</dbReference>
<gene>
    <name evidence="1" type="ORF">GCM10007875_18420</name>
</gene>
<dbReference type="EMBL" id="BSOJ01000018">
    <property type="protein sequence ID" value="GLR26752.1"/>
    <property type="molecule type" value="Genomic_DNA"/>
</dbReference>
<dbReference type="InterPro" id="IPR015946">
    <property type="entry name" value="KH_dom-like_a/b"/>
</dbReference>
<reference evidence="2" key="1">
    <citation type="journal article" date="2019" name="Int. J. Syst. Evol. Microbiol.">
        <title>The Global Catalogue of Microorganisms (GCM) 10K type strain sequencing project: providing services to taxonomists for standard genome sequencing and annotation.</title>
        <authorList>
            <consortium name="The Broad Institute Genomics Platform"/>
            <consortium name="The Broad Institute Genome Sequencing Center for Infectious Disease"/>
            <person name="Wu L."/>
            <person name="Ma J."/>
        </authorList>
    </citation>
    <scope>NUCLEOTIDE SEQUENCE [LARGE SCALE GENOMIC DNA]</scope>
    <source>
        <strain evidence="2">NBRC 105857</strain>
    </source>
</reference>